<accession>A0A074MA46</accession>
<comment type="caution">
    <text evidence="1">The sequence shown here is derived from an EMBL/GenBank/DDBJ whole genome shotgun (WGS) entry which is preliminary data.</text>
</comment>
<evidence type="ECO:0000313" key="1">
    <source>
        <dbReference type="EMBL" id="KEO88703.1"/>
    </source>
</evidence>
<proteinExistence type="predicted"/>
<sequence>MVAVLAGALLIGGCFESEVPSYRYRLSVEVETPEGLKTGSSVIEVGATVAGAGTVVVNGRTRKSVRGEAVAVDLPDGQTLFALLRSENEIDWAANIMFLLSRKYRGDDGYERTVYAIRRHKGVRELPMVIPVGGGAMRRDGRPMLVTFGDEADPMSVEKVDPLNLAATFGEGVSLKRITVQATDDPVTTGIEERLGWIPGQREGMLDGRRNNTIKAENPLANSLSSYDFSKGLIR</sequence>
<name>A0A074MA46_ERYLO</name>
<dbReference type="OrthoDB" id="7428686at2"/>
<dbReference type="eggNOG" id="ENOG50332EF">
    <property type="taxonomic scope" value="Bacteria"/>
</dbReference>
<dbReference type="EMBL" id="JMIW01000007">
    <property type="protein sequence ID" value="KEO88703.1"/>
    <property type="molecule type" value="Genomic_DNA"/>
</dbReference>
<dbReference type="AlphaFoldDB" id="A0A074MA46"/>
<keyword evidence="2" id="KW-1185">Reference proteome</keyword>
<protein>
    <submittedName>
        <fullName evidence="1">Uncharacterized protein</fullName>
    </submittedName>
</protein>
<organism evidence="1 2">
    <name type="scientific">Erythrobacter longus</name>
    <dbReference type="NCBI Taxonomy" id="1044"/>
    <lineage>
        <taxon>Bacteria</taxon>
        <taxon>Pseudomonadati</taxon>
        <taxon>Pseudomonadota</taxon>
        <taxon>Alphaproteobacteria</taxon>
        <taxon>Sphingomonadales</taxon>
        <taxon>Erythrobacteraceae</taxon>
        <taxon>Erythrobacter/Porphyrobacter group</taxon>
        <taxon>Erythrobacter</taxon>
    </lineage>
</organism>
<dbReference type="Proteomes" id="UP000027647">
    <property type="component" value="Unassembled WGS sequence"/>
</dbReference>
<reference evidence="1 2" key="1">
    <citation type="submission" date="2014-04" db="EMBL/GenBank/DDBJ databases">
        <title>A comprehensive comparison of genomes of Erythrobacter spp. strains.</title>
        <authorList>
            <person name="Zheng Q."/>
        </authorList>
    </citation>
    <scope>NUCLEOTIDE SEQUENCE [LARGE SCALE GENOMIC DNA]</scope>
    <source>
        <strain evidence="1 2">DSM 6997</strain>
    </source>
</reference>
<evidence type="ECO:0000313" key="2">
    <source>
        <dbReference type="Proteomes" id="UP000027647"/>
    </source>
</evidence>
<gene>
    <name evidence="1" type="ORF">EH31_14775</name>
</gene>